<evidence type="ECO:0000256" key="3">
    <source>
        <dbReference type="ARBA" id="ARBA00023315"/>
    </source>
</evidence>
<dbReference type="NCBIfam" id="TIGR00667">
    <property type="entry name" value="aat"/>
    <property type="match status" value="1"/>
</dbReference>
<dbReference type="EC" id="2.3.2.6" evidence="4"/>
<dbReference type="Gene3D" id="3.40.630.70">
    <property type="entry name" value="Leucyl/phenylalanyl-tRNA-protein transferase, C-terminal domain"/>
    <property type="match status" value="1"/>
</dbReference>
<evidence type="ECO:0000313" key="6">
    <source>
        <dbReference type="Proteomes" id="UP001597296"/>
    </source>
</evidence>
<dbReference type="InterPro" id="IPR042203">
    <property type="entry name" value="Leu/Phe-tRNA_Trfase_C"/>
</dbReference>
<organism evidence="5 6">
    <name type="scientific">Phaeospirillum tilakii</name>
    <dbReference type="NCBI Taxonomy" id="741673"/>
    <lineage>
        <taxon>Bacteria</taxon>
        <taxon>Pseudomonadati</taxon>
        <taxon>Pseudomonadota</taxon>
        <taxon>Alphaproteobacteria</taxon>
        <taxon>Rhodospirillales</taxon>
        <taxon>Rhodospirillaceae</taxon>
        <taxon>Phaeospirillum</taxon>
    </lineage>
</organism>
<keyword evidence="3 4" id="KW-0012">Acyltransferase</keyword>
<keyword evidence="2 4" id="KW-0808">Transferase</keyword>
<comment type="subcellular location">
    <subcellularLocation>
        <location evidence="4">Cytoplasm</location>
    </subcellularLocation>
</comment>
<dbReference type="PANTHER" id="PTHR30098:SF2">
    <property type="entry name" value="LEUCYL_PHENYLALANYL-TRNA--PROTEIN TRANSFERASE"/>
    <property type="match status" value="1"/>
</dbReference>
<dbReference type="RefSeq" id="WP_377316194.1">
    <property type="nucleotide sequence ID" value="NZ_JBHUIY010000018.1"/>
</dbReference>
<dbReference type="Pfam" id="PF03588">
    <property type="entry name" value="Leu_Phe_trans"/>
    <property type="match status" value="1"/>
</dbReference>
<dbReference type="InterPro" id="IPR016181">
    <property type="entry name" value="Acyl_CoA_acyltransferase"/>
</dbReference>
<keyword evidence="1 4" id="KW-0963">Cytoplasm</keyword>
<comment type="function">
    <text evidence="4">Functions in the N-end rule pathway of protein degradation where it conjugates Leu, Phe and, less efficiently, Met from aminoacyl-tRNAs to the N-termini of proteins containing an N-terminal arginine or lysine.</text>
</comment>
<dbReference type="EMBL" id="JBHUIY010000018">
    <property type="protein sequence ID" value="MFD2234206.1"/>
    <property type="molecule type" value="Genomic_DNA"/>
</dbReference>
<comment type="similarity">
    <text evidence="4">Belongs to the L/F-transferase family.</text>
</comment>
<evidence type="ECO:0000256" key="4">
    <source>
        <dbReference type="HAMAP-Rule" id="MF_00688"/>
    </source>
</evidence>
<dbReference type="Proteomes" id="UP001597296">
    <property type="component" value="Unassembled WGS sequence"/>
</dbReference>
<comment type="catalytic activity">
    <reaction evidence="4">
        <text>N-terminal L-arginyl-[protein] + L-leucyl-tRNA(Leu) = N-terminal L-leucyl-L-arginyl-[protein] + tRNA(Leu) + H(+)</text>
        <dbReference type="Rhea" id="RHEA:50416"/>
        <dbReference type="Rhea" id="RHEA-COMP:9613"/>
        <dbReference type="Rhea" id="RHEA-COMP:9622"/>
        <dbReference type="Rhea" id="RHEA-COMP:12672"/>
        <dbReference type="Rhea" id="RHEA-COMP:12673"/>
        <dbReference type="ChEBI" id="CHEBI:15378"/>
        <dbReference type="ChEBI" id="CHEBI:64719"/>
        <dbReference type="ChEBI" id="CHEBI:78442"/>
        <dbReference type="ChEBI" id="CHEBI:78494"/>
        <dbReference type="ChEBI" id="CHEBI:133044"/>
        <dbReference type="EC" id="2.3.2.6"/>
    </reaction>
</comment>
<reference evidence="6" key="1">
    <citation type="journal article" date="2019" name="Int. J. Syst. Evol. Microbiol.">
        <title>The Global Catalogue of Microorganisms (GCM) 10K type strain sequencing project: providing services to taxonomists for standard genome sequencing and annotation.</title>
        <authorList>
            <consortium name="The Broad Institute Genomics Platform"/>
            <consortium name="The Broad Institute Genome Sequencing Center for Infectious Disease"/>
            <person name="Wu L."/>
            <person name="Ma J."/>
        </authorList>
    </citation>
    <scope>NUCLEOTIDE SEQUENCE [LARGE SCALE GENOMIC DNA]</scope>
    <source>
        <strain evidence="6">KCTC 15012</strain>
    </source>
</reference>
<protein>
    <recommendedName>
        <fullName evidence="4">Leucyl/phenylalanyl-tRNA--protein transferase</fullName>
        <ecNumber evidence="4">2.3.2.6</ecNumber>
    </recommendedName>
    <alternativeName>
        <fullName evidence="4">L/F-transferase</fullName>
    </alternativeName>
    <alternativeName>
        <fullName evidence="4">Leucyltransferase</fullName>
    </alternativeName>
    <alternativeName>
        <fullName evidence="4">Phenyalanyltransferase</fullName>
    </alternativeName>
</protein>
<dbReference type="InterPro" id="IPR004616">
    <property type="entry name" value="Leu/Phe-tRNA_Trfase"/>
</dbReference>
<accession>A0ABW5CBW4</accession>
<dbReference type="SUPFAM" id="SSF55729">
    <property type="entry name" value="Acyl-CoA N-acyltransferases (Nat)"/>
    <property type="match status" value="1"/>
</dbReference>
<evidence type="ECO:0000256" key="2">
    <source>
        <dbReference type="ARBA" id="ARBA00022679"/>
    </source>
</evidence>
<name>A0ABW5CBW4_9PROT</name>
<dbReference type="HAMAP" id="MF_00688">
    <property type="entry name" value="Leu_Phe_trans"/>
    <property type="match status" value="1"/>
</dbReference>
<keyword evidence="6" id="KW-1185">Reference proteome</keyword>
<sequence>MTRLSLERLVEAYACGVFPMARERDDTRLYWVDPEWRGILPLETFHVPHRLGRTLRRGGIEVRCDTAFDAVIRACGAPTPDRPDSWINGEIVRLFGALHRVGLAHSVESWQDGHLVGGLYGLALGGAFFGESMFSRATDASKLALVHLVARLKQGGFRLLDTQFVTDHLRQFGAIEIPRAAYRRRLAAALACPARFDPAPGWGGAAVLAAALAPLPAEGPSPHP</sequence>
<dbReference type="GO" id="GO:0008914">
    <property type="term" value="F:leucyl-tRNA--protein transferase activity"/>
    <property type="evidence" value="ECO:0007669"/>
    <property type="project" value="UniProtKB-EC"/>
</dbReference>
<evidence type="ECO:0000313" key="5">
    <source>
        <dbReference type="EMBL" id="MFD2234206.1"/>
    </source>
</evidence>
<gene>
    <name evidence="4 5" type="primary">aat</name>
    <name evidence="5" type="ORF">ACFSNB_10335</name>
</gene>
<proteinExistence type="inferred from homology"/>
<comment type="catalytic activity">
    <reaction evidence="4">
        <text>N-terminal L-lysyl-[protein] + L-leucyl-tRNA(Leu) = N-terminal L-leucyl-L-lysyl-[protein] + tRNA(Leu) + H(+)</text>
        <dbReference type="Rhea" id="RHEA:12340"/>
        <dbReference type="Rhea" id="RHEA-COMP:9613"/>
        <dbReference type="Rhea" id="RHEA-COMP:9622"/>
        <dbReference type="Rhea" id="RHEA-COMP:12670"/>
        <dbReference type="Rhea" id="RHEA-COMP:12671"/>
        <dbReference type="ChEBI" id="CHEBI:15378"/>
        <dbReference type="ChEBI" id="CHEBI:65249"/>
        <dbReference type="ChEBI" id="CHEBI:78442"/>
        <dbReference type="ChEBI" id="CHEBI:78494"/>
        <dbReference type="ChEBI" id="CHEBI:133043"/>
        <dbReference type="EC" id="2.3.2.6"/>
    </reaction>
</comment>
<comment type="catalytic activity">
    <reaction evidence="4">
        <text>L-phenylalanyl-tRNA(Phe) + an N-terminal L-alpha-aminoacyl-[protein] = an N-terminal L-phenylalanyl-L-alpha-aminoacyl-[protein] + tRNA(Phe)</text>
        <dbReference type="Rhea" id="RHEA:43632"/>
        <dbReference type="Rhea" id="RHEA-COMP:9668"/>
        <dbReference type="Rhea" id="RHEA-COMP:9699"/>
        <dbReference type="Rhea" id="RHEA-COMP:10636"/>
        <dbReference type="Rhea" id="RHEA-COMP:10637"/>
        <dbReference type="ChEBI" id="CHEBI:78442"/>
        <dbReference type="ChEBI" id="CHEBI:78531"/>
        <dbReference type="ChEBI" id="CHEBI:78597"/>
        <dbReference type="ChEBI" id="CHEBI:83561"/>
        <dbReference type="EC" id="2.3.2.6"/>
    </reaction>
</comment>
<dbReference type="PANTHER" id="PTHR30098">
    <property type="entry name" value="LEUCYL/PHENYLALANYL-TRNA--PROTEIN TRANSFERASE"/>
    <property type="match status" value="1"/>
</dbReference>
<comment type="caution">
    <text evidence="5">The sequence shown here is derived from an EMBL/GenBank/DDBJ whole genome shotgun (WGS) entry which is preliminary data.</text>
</comment>
<evidence type="ECO:0000256" key="1">
    <source>
        <dbReference type="ARBA" id="ARBA00022490"/>
    </source>
</evidence>